<gene>
    <name evidence="1" type="ORF">HYC85_000285</name>
</gene>
<name>A0A7J7I3N6_CAMSI</name>
<comment type="caution">
    <text evidence="1">The sequence shown here is derived from an EMBL/GenBank/DDBJ whole genome shotgun (WGS) entry which is preliminary data.</text>
</comment>
<sequence>MSAIANRLHKAAIKGDWGDWDEASKLIEEKSVAVRAGITEYKETGLIVAVKSKKRNDFVKDLSEKMSALDITLYDTRNRTALHRAAGADNREITEKLVEMNPYLPNAKILQARIPLYFAATRGCEEMCDVGSTSRKKHGGKKELHNQALELVKFLCNVLCDEIADSNNSKAKKIFELALFQATSLGIVEIVEEILKSYPDAIYLVNEDNPSIFHHATKCRHAKVFNLIHQVGESRTIFLSQSDKLKNNALHLAGKLAPQQQLNLKAGTALQMQRELQWFKVIFPDSTRDKYLLIK</sequence>
<dbReference type="PANTHER" id="PTHR24177">
    <property type="entry name" value="CASKIN"/>
    <property type="match status" value="1"/>
</dbReference>
<accession>A0A7J7I3N6</accession>
<reference evidence="2" key="1">
    <citation type="journal article" date="2020" name="Nat. Commun.">
        <title>Genome assembly of wild tea tree DASZ reveals pedigree and selection history of tea varieties.</title>
        <authorList>
            <person name="Zhang W."/>
            <person name="Zhang Y."/>
            <person name="Qiu H."/>
            <person name="Guo Y."/>
            <person name="Wan H."/>
            <person name="Zhang X."/>
            <person name="Scossa F."/>
            <person name="Alseekh S."/>
            <person name="Zhang Q."/>
            <person name="Wang P."/>
            <person name="Xu L."/>
            <person name="Schmidt M.H."/>
            <person name="Jia X."/>
            <person name="Li D."/>
            <person name="Zhu A."/>
            <person name="Guo F."/>
            <person name="Chen W."/>
            <person name="Ni D."/>
            <person name="Usadel B."/>
            <person name="Fernie A.R."/>
            <person name="Wen W."/>
        </authorList>
    </citation>
    <scope>NUCLEOTIDE SEQUENCE [LARGE SCALE GENOMIC DNA]</scope>
    <source>
        <strain evidence="2">cv. G240</strain>
    </source>
</reference>
<keyword evidence="2" id="KW-1185">Reference proteome</keyword>
<dbReference type="PANTHER" id="PTHR24177:SF292">
    <property type="entry name" value="ANKYRIN REPEAT FAMILY PROTEIN-RELATED"/>
    <property type="match status" value="1"/>
</dbReference>
<dbReference type="Gene3D" id="1.25.40.20">
    <property type="entry name" value="Ankyrin repeat-containing domain"/>
    <property type="match status" value="2"/>
</dbReference>
<proteinExistence type="predicted"/>
<organism evidence="1 2">
    <name type="scientific">Camellia sinensis</name>
    <name type="common">Tea plant</name>
    <name type="synonym">Thea sinensis</name>
    <dbReference type="NCBI Taxonomy" id="4442"/>
    <lineage>
        <taxon>Eukaryota</taxon>
        <taxon>Viridiplantae</taxon>
        <taxon>Streptophyta</taxon>
        <taxon>Embryophyta</taxon>
        <taxon>Tracheophyta</taxon>
        <taxon>Spermatophyta</taxon>
        <taxon>Magnoliopsida</taxon>
        <taxon>eudicotyledons</taxon>
        <taxon>Gunneridae</taxon>
        <taxon>Pentapetalae</taxon>
        <taxon>asterids</taxon>
        <taxon>Ericales</taxon>
        <taxon>Theaceae</taxon>
        <taxon>Camellia</taxon>
    </lineage>
</organism>
<dbReference type="InterPro" id="IPR036770">
    <property type="entry name" value="Ankyrin_rpt-contain_sf"/>
</dbReference>
<dbReference type="Proteomes" id="UP000593564">
    <property type="component" value="Unassembled WGS sequence"/>
</dbReference>
<dbReference type="AlphaFoldDB" id="A0A7J7I3N6"/>
<evidence type="ECO:0000313" key="2">
    <source>
        <dbReference type="Proteomes" id="UP000593564"/>
    </source>
</evidence>
<protein>
    <recommendedName>
        <fullName evidence="3">PGG domain-containing protein</fullName>
    </recommendedName>
</protein>
<dbReference type="EMBL" id="JACBKZ010000001">
    <property type="protein sequence ID" value="KAF5959076.1"/>
    <property type="molecule type" value="Genomic_DNA"/>
</dbReference>
<evidence type="ECO:0000313" key="1">
    <source>
        <dbReference type="EMBL" id="KAF5959076.1"/>
    </source>
</evidence>
<evidence type="ECO:0008006" key="3">
    <source>
        <dbReference type="Google" id="ProtNLM"/>
    </source>
</evidence>
<dbReference type="SUPFAM" id="SSF48403">
    <property type="entry name" value="Ankyrin repeat"/>
    <property type="match status" value="1"/>
</dbReference>
<dbReference type="GO" id="GO:0016020">
    <property type="term" value="C:membrane"/>
    <property type="evidence" value="ECO:0007669"/>
    <property type="project" value="TreeGrafter"/>
</dbReference>
<reference evidence="1 2" key="2">
    <citation type="submission" date="2020-07" db="EMBL/GenBank/DDBJ databases">
        <title>Genome assembly of wild tea tree DASZ reveals pedigree and selection history of tea varieties.</title>
        <authorList>
            <person name="Zhang W."/>
        </authorList>
    </citation>
    <scope>NUCLEOTIDE SEQUENCE [LARGE SCALE GENOMIC DNA]</scope>
    <source>
        <strain evidence="2">cv. G240</strain>
        <tissue evidence="1">Leaf</tissue>
    </source>
</reference>